<dbReference type="InterPro" id="IPR014780">
    <property type="entry name" value="tRNA_psdUridine_synth_TruB"/>
</dbReference>
<comment type="function">
    <text evidence="5">Responsible for synthesis of pseudouridine from uracil-55 in the psi GC loop of transfer RNAs.</text>
</comment>
<evidence type="ECO:0000256" key="4">
    <source>
        <dbReference type="ARBA" id="ARBA00023235"/>
    </source>
</evidence>
<sequence>MAKRRGLALDGVLLLDKPVGLSSNHALQRARRAMDAAKAGHTGTLDPFATGLLLCCMGRATKISGAMLDADKTYRALIQFGEETDSGDLTGNIVARADAGFAGVTREQVLDVLSRFQGSIEQIPPMYSALKRDGKPLYEYARAGIELERPPRRVTIHRIELLSCDGMQAEIDVACSKGTYIRTLAQDIGRALGCYGHLAALRRTQVGPFTLDRAVTLEALQAMPDPKTALLALNELPAGLLPANRT</sequence>
<gene>
    <name evidence="5" type="primary">truB</name>
    <name evidence="9" type="ORF">CAL27_21455</name>
    <name evidence="8" type="ORF">CEG14_16065</name>
</gene>
<dbReference type="GO" id="GO:1990481">
    <property type="term" value="P:mRNA pseudouridine synthesis"/>
    <property type="evidence" value="ECO:0007669"/>
    <property type="project" value="TreeGrafter"/>
</dbReference>
<evidence type="ECO:0000313" key="9">
    <source>
        <dbReference type="EMBL" id="OZI57961.1"/>
    </source>
</evidence>
<evidence type="ECO:0000256" key="3">
    <source>
        <dbReference type="ARBA" id="ARBA00022694"/>
    </source>
</evidence>
<feature type="domain" description="Pseudouridine synthase II N-terminal" evidence="6">
    <location>
        <begin position="31"/>
        <end position="181"/>
    </location>
</feature>
<dbReference type="InterPro" id="IPR032819">
    <property type="entry name" value="TruB_C"/>
</dbReference>
<evidence type="ECO:0000259" key="7">
    <source>
        <dbReference type="Pfam" id="PF16198"/>
    </source>
</evidence>
<keyword evidence="10" id="KW-1185">Reference proteome</keyword>
<accession>A0A261SHH8</accession>
<dbReference type="Proteomes" id="UP000217005">
    <property type="component" value="Unassembled WGS sequence"/>
</dbReference>
<dbReference type="SUPFAM" id="SSF55120">
    <property type="entry name" value="Pseudouridine synthase"/>
    <property type="match status" value="1"/>
</dbReference>
<dbReference type="Proteomes" id="UP000216354">
    <property type="component" value="Unassembled WGS sequence"/>
</dbReference>
<dbReference type="PANTHER" id="PTHR13767:SF2">
    <property type="entry name" value="PSEUDOURIDYLATE SYNTHASE TRUB1"/>
    <property type="match status" value="1"/>
</dbReference>
<dbReference type="Gene3D" id="3.30.2350.10">
    <property type="entry name" value="Pseudouridine synthase"/>
    <property type="match status" value="1"/>
</dbReference>
<evidence type="ECO:0000313" key="11">
    <source>
        <dbReference type="Proteomes" id="UP000217005"/>
    </source>
</evidence>
<dbReference type="Pfam" id="PF16198">
    <property type="entry name" value="TruB_C_2"/>
    <property type="match status" value="1"/>
</dbReference>
<dbReference type="EMBL" id="NEVR01000005">
    <property type="protein sequence ID" value="OZI57961.1"/>
    <property type="molecule type" value="Genomic_DNA"/>
</dbReference>
<dbReference type="EMBL" id="NEVL01000003">
    <property type="protein sequence ID" value="OZI36501.1"/>
    <property type="molecule type" value="Genomic_DNA"/>
</dbReference>
<dbReference type="RefSeq" id="WP_094827305.1">
    <property type="nucleotide sequence ID" value="NZ_NEVL01000003.1"/>
</dbReference>
<dbReference type="Pfam" id="PF01509">
    <property type="entry name" value="TruB_N"/>
    <property type="match status" value="1"/>
</dbReference>
<reference evidence="8 11" key="2">
    <citation type="submission" date="2017-05" db="EMBL/GenBank/DDBJ databases">
        <title>Complete and WGS of Bordetella genogroups.</title>
        <authorList>
            <person name="Spilker T."/>
            <person name="LiPuma J."/>
        </authorList>
    </citation>
    <scope>NUCLEOTIDE SEQUENCE [LARGE SCALE GENOMIC DNA]</scope>
    <source>
        <strain evidence="8 11">AU17610</strain>
    </source>
</reference>
<proteinExistence type="inferred from homology"/>
<dbReference type="GO" id="GO:0003723">
    <property type="term" value="F:RNA binding"/>
    <property type="evidence" value="ECO:0007669"/>
    <property type="project" value="InterPro"/>
</dbReference>
<dbReference type="NCBIfam" id="TIGR00431">
    <property type="entry name" value="TruB"/>
    <property type="match status" value="1"/>
</dbReference>
<evidence type="ECO:0000256" key="1">
    <source>
        <dbReference type="ARBA" id="ARBA00000385"/>
    </source>
</evidence>
<dbReference type="CDD" id="cd02573">
    <property type="entry name" value="PseudoU_synth_EcTruB"/>
    <property type="match status" value="1"/>
</dbReference>
<feature type="active site" description="Nucleophile" evidence="5">
    <location>
        <position position="46"/>
    </location>
</feature>
<name>A0A261SHH8_9BORD</name>
<dbReference type="AlphaFoldDB" id="A0A261SHH8"/>
<dbReference type="InterPro" id="IPR020103">
    <property type="entry name" value="PsdUridine_synth_cat_dom_sf"/>
</dbReference>
<dbReference type="HAMAP" id="MF_01080">
    <property type="entry name" value="TruB_bact"/>
    <property type="match status" value="1"/>
</dbReference>
<evidence type="ECO:0000259" key="6">
    <source>
        <dbReference type="Pfam" id="PF01509"/>
    </source>
</evidence>
<comment type="similarity">
    <text evidence="2 5">Belongs to the pseudouridine synthase TruB family. Type 1 subfamily.</text>
</comment>
<keyword evidence="3 5" id="KW-0819">tRNA processing</keyword>
<dbReference type="EC" id="5.4.99.25" evidence="5"/>
<dbReference type="GO" id="GO:0031119">
    <property type="term" value="P:tRNA pseudouridine synthesis"/>
    <property type="evidence" value="ECO:0007669"/>
    <property type="project" value="UniProtKB-UniRule"/>
</dbReference>
<reference evidence="9 10" key="1">
    <citation type="submission" date="2017-05" db="EMBL/GenBank/DDBJ databases">
        <title>Complete and WGS of Bordetella genogroups.</title>
        <authorList>
            <person name="Spilker T."/>
            <person name="Lipuma J."/>
        </authorList>
    </citation>
    <scope>NUCLEOTIDE SEQUENCE [LARGE SCALE GENOMIC DNA]</scope>
    <source>
        <strain evidence="9 10">AU9795</strain>
    </source>
</reference>
<organism evidence="8 11">
    <name type="scientific">Bordetella genomosp. 1</name>
    <dbReference type="NCBI Taxonomy" id="1395607"/>
    <lineage>
        <taxon>Bacteria</taxon>
        <taxon>Pseudomonadati</taxon>
        <taxon>Pseudomonadota</taxon>
        <taxon>Betaproteobacteria</taxon>
        <taxon>Burkholderiales</taxon>
        <taxon>Alcaligenaceae</taxon>
        <taxon>Bordetella</taxon>
    </lineage>
</organism>
<evidence type="ECO:0000256" key="5">
    <source>
        <dbReference type="HAMAP-Rule" id="MF_01080"/>
    </source>
</evidence>
<comment type="caution">
    <text evidence="8">The sequence shown here is derived from an EMBL/GenBank/DDBJ whole genome shotgun (WGS) entry which is preliminary data.</text>
</comment>
<dbReference type="GO" id="GO:0160148">
    <property type="term" value="F:tRNA pseudouridine(55) synthase activity"/>
    <property type="evidence" value="ECO:0007669"/>
    <property type="project" value="UniProtKB-EC"/>
</dbReference>
<keyword evidence="4 5" id="KW-0413">Isomerase</keyword>
<feature type="domain" description="tRNA pseudouridylate synthase B C-terminal" evidence="7">
    <location>
        <begin position="182"/>
        <end position="222"/>
    </location>
</feature>
<dbReference type="OrthoDB" id="9802309at2"/>
<evidence type="ECO:0000313" key="8">
    <source>
        <dbReference type="EMBL" id="OZI36501.1"/>
    </source>
</evidence>
<evidence type="ECO:0000256" key="2">
    <source>
        <dbReference type="ARBA" id="ARBA00005642"/>
    </source>
</evidence>
<comment type="catalytic activity">
    <reaction evidence="1 5">
        <text>uridine(55) in tRNA = pseudouridine(55) in tRNA</text>
        <dbReference type="Rhea" id="RHEA:42532"/>
        <dbReference type="Rhea" id="RHEA-COMP:10101"/>
        <dbReference type="Rhea" id="RHEA-COMP:10102"/>
        <dbReference type="ChEBI" id="CHEBI:65314"/>
        <dbReference type="ChEBI" id="CHEBI:65315"/>
        <dbReference type="EC" id="5.4.99.25"/>
    </reaction>
</comment>
<dbReference type="PANTHER" id="PTHR13767">
    <property type="entry name" value="TRNA-PSEUDOURIDINE SYNTHASE"/>
    <property type="match status" value="1"/>
</dbReference>
<evidence type="ECO:0000313" key="10">
    <source>
        <dbReference type="Proteomes" id="UP000216354"/>
    </source>
</evidence>
<dbReference type="InterPro" id="IPR002501">
    <property type="entry name" value="PsdUridine_synth_N"/>
</dbReference>
<protein>
    <recommendedName>
        <fullName evidence="5">tRNA pseudouridine synthase B</fullName>
        <ecNumber evidence="5">5.4.99.25</ecNumber>
    </recommendedName>
    <alternativeName>
        <fullName evidence="5">tRNA pseudouridine(55) synthase</fullName>
        <shortName evidence="5">Psi55 synthase</shortName>
    </alternativeName>
    <alternativeName>
        <fullName evidence="5">tRNA pseudouridylate synthase</fullName>
    </alternativeName>
    <alternativeName>
        <fullName evidence="5">tRNA-uridine isomerase</fullName>
    </alternativeName>
</protein>